<feature type="region of interest" description="Disordered" evidence="1">
    <location>
        <begin position="1"/>
        <end position="85"/>
    </location>
</feature>
<evidence type="ECO:0000313" key="3">
    <source>
        <dbReference type="EMBL" id="KAK3355108.1"/>
    </source>
</evidence>
<keyword evidence="2" id="KW-1133">Transmembrane helix</keyword>
<evidence type="ECO:0000256" key="1">
    <source>
        <dbReference type="SAM" id="MobiDB-lite"/>
    </source>
</evidence>
<protein>
    <submittedName>
        <fullName evidence="3">Uncharacterized protein</fullName>
    </submittedName>
</protein>
<keyword evidence="2" id="KW-0812">Transmembrane</keyword>
<feature type="region of interest" description="Disordered" evidence="1">
    <location>
        <begin position="340"/>
        <end position="389"/>
    </location>
</feature>
<reference evidence="3" key="2">
    <citation type="submission" date="2023-06" db="EMBL/GenBank/DDBJ databases">
        <authorList>
            <consortium name="Lawrence Berkeley National Laboratory"/>
            <person name="Haridas S."/>
            <person name="Hensen N."/>
            <person name="Bonometti L."/>
            <person name="Westerberg I."/>
            <person name="Brannstrom I.O."/>
            <person name="Guillou S."/>
            <person name="Cros-Aarteil S."/>
            <person name="Calhoun S."/>
            <person name="Kuo A."/>
            <person name="Mondo S."/>
            <person name="Pangilinan J."/>
            <person name="Riley R."/>
            <person name="Labutti K."/>
            <person name="Andreopoulos B."/>
            <person name="Lipzen A."/>
            <person name="Chen C."/>
            <person name="Yanf M."/>
            <person name="Daum C."/>
            <person name="Ng V."/>
            <person name="Clum A."/>
            <person name="Steindorff A."/>
            <person name="Ohm R."/>
            <person name="Martin F."/>
            <person name="Silar P."/>
            <person name="Natvig D."/>
            <person name="Lalanne C."/>
            <person name="Gautier V."/>
            <person name="Ament-Velasquez S.L."/>
            <person name="Kruys A."/>
            <person name="Hutchinson M.I."/>
            <person name="Powell A.J."/>
            <person name="Barry K."/>
            <person name="Miller A.N."/>
            <person name="Grigoriev I.V."/>
            <person name="Debuchy R."/>
            <person name="Gladieux P."/>
            <person name="Thoren M.H."/>
            <person name="Johannesson H."/>
        </authorList>
    </citation>
    <scope>NUCLEOTIDE SEQUENCE</scope>
    <source>
        <strain evidence="3">CBS 560.94</strain>
    </source>
</reference>
<dbReference type="Proteomes" id="UP001278500">
    <property type="component" value="Unassembled WGS sequence"/>
</dbReference>
<proteinExistence type="predicted"/>
<comment type="caution">
    <text evidence="3">The sequence shown here is derived from an EMBL/GenBank/DDBJ whole genome shotgun (WGS) entry which is preliminary data.</text>
</comment>
<name>A0AAE0JPJ2_9PEZI</name>
<feature type="compositionally biased region" description="Low complexity" evidence="1">
    <location>
        <begin position="507"/>
        <end position="527"/>
    </location>
</feature>
<accession>A0AAE0JPJ2</accession>
<gene>
    <name evidence="3" type="ORF">B0H65DRAFT_484629</name>
</gene>
<feature type="region of interest" description="Disordered" evidence="1">
    <location>
        <begin position="117"/>
        <end position="158"/>
    </location>
</feature>
<feature type="compositionally biased region" description="Low complexity" evidence="1">
    <location>
        <begin position="340"/>
        <end position="353"/>
    </location>
</feature>
<sequence length="527" mass="56413">MAPGSRRSIRSSTPIPMPVIAEDENAADPRRHGATTPTVPPRSPHRRPPSTRSTRSSGVLGSANNNSLYTPSTTRPALSRASSVPQYVPKRVPGIRAVGGEVGSVRSIPLNSNGSERWVILPTTERDREGTSEADGSPRPAKGKSEDGRGVHGGKDKDMALGGWVRRRGRWYKVVVLGILVIGLIVGLAVGLTIGLRKRHHSSDPDPPLPTDLFPASSYTFTAALTNLSASCAPQRNPALWRCYPYTLYSPSANESTSAASFRWIIRPITTYSYVISSSDDPFSPTGTFRDVNLTMIDANQPSERFTFSFTMAKAVVPDVTTGSTASTVSLTPTTTTTIAVSSSSASASKTASNGGEEANGTSRRRWSRAGAAKRAQADNSTISRHTPTPAPAICWYNQTVVRGTIWTRMRASYPANISDVSTPLLNATNVFAPWPFAVELTLEQTYEEDERGNGKKAPDCRDAEGKPVVFNDNVKVSVGARDMEAVDVVDEADICRCSYANYGLDTTTSSNSSGTSNPQGQSRGLG</sequence>
<feature type="region of interest" description="Disordered" evidence="1">
    <location>
        <begin position="506"/>
        <end position="527"/>
    </location>
</feature>
<keyword evidence="4" id="KW-1185">Reference proteome</keyword>
<feature type="compositionally biased region" description="Polar residues" evidence="1">
    <location>
        <begin position="378"/>
        <end position="387"/>
    </location>
</feature>
<dbReference type="RefSeq" id="XP_062686486.1">
    <property type="nucleotide sequence ID" value="XM_062827672.1"/>
</dbReference>
<feature type="compositionally biased region" description="Polar residues" evidence="1">
    <location>
        <begin position="62"/>
        <end position="85"/>
    </location>
</feature>
<dbReference type="AlphaFoldDB" id="A0AAE0JPJ2"/>
<reference evidence="3" key="1">
    <citation type="journal article" date="2023" name="Mol. Phylogenet. Evol.">
        <title>Genome-scale phylogeny and comparative genomics of the fungal order Sordariales.</title>
        <authorList>
            <person name="Hensen N."/>
            <person name="Bonometti L."/>
            <person name="Westerberg I."/>
            <person name="Brannstrom I.O."/>
            <person name="Guillou S."/>
            <person name="Cros-Aarteil S."/>
            <person name="Calhoun S."/>
            <person name="Haridas S."/>
            <person name="Kuo A."/>
            <person name="Mondo S."/>
            <person name="Pangilinan J."/>
            <person name="Riley R."/>
            <person name="LaButti K."/>
            <person name="Andreopoulos B."/>
            <person name="Lipzen A."/>
            <person name="Chen C."/>
            <person name="Yan M."/>
            <person name="Daum C."/>
            <person name="Ng V."/>
            <person name="Clum A."/>
            <person name="Steindorff A."/>
            <person name="Ohm R.A."/>
            <person name="Martin F."/>
            <person name="Silar P."/>
            <person name="Natvig D.O."/>
            <person name="Lalanne C."/>
            <person name="Gautier V."/>
            <person name="Ament-Velasquez S.L."/>
            <person name="Kruys A."/>
            <person name="Hutchinson M.I."/>
            <person name="Powell A.J."/>
            <person name="Barry K."/>
            <person name="Miller A.N."/>
            <person name="Grigoriev I.V."/>
            <person name="Debuchy R."/>
            <person name="Gladieux P."/>
            <person name="Hiltunen Thoren M."/>
            <person name="Johannesson H."/>
        </authorList>
    </citation>
    <scope>NUCLEOTIDE SEQUENCE</scope>
    <source>
        <strain evidence="3">CBS 560.94</strain>
    </source>
</reference>
<evidence type="ECO:0000256" key="2">
    <source>
        <dbReference type="SAM" id="Phobius"/>
    </source>
</evidence>
<organism evidence="3 4">
    <name type="scientific">Neurospora tetraspora</name>
    <dbReference type="NCBI Taxonomy" id="94610"/>
    <lineage>
        <taxon>Eukaryota</taxon>
        <taxon>Fungi</taxon>
        <taxon>Dikarya</taxon>
        <taxon>Ascomycota</taxon>
        <taxon>Pezizomycotina</taxon>
        <taxon>Sordariomycetes</taxon>
        <taxon>Sordariomycetidae</taxon>
        <taxon>Sordariales</taxon>
        <taxon>Sordariaceae</taxon>
        <taxon>Neurospora</taxon>
    </lineage>
</organism>
<keyword evidence="2" id="KW-0472">Membrane</keyword>
<dbReference type="GeneID" id="87864826"/>
<feature type="transmembrane region" description="Helical" evidence="2">
    <location>
        <begin position="174"/>
        <end position="196"/>
    </location>
</feature>
<feature type="compositionally biased region" description="Basic and acidic residues" evidence="1">
    <location>
        <begin position="143"/>
        <end position="158"/>
    </location>
</feature>
<dbReference type="EMBL" id="JAUEPP010000001">
    <property type="protein sequence ID" value="KAK3355108.1"/>
    <property type="molecule type" value="Genomic_DNA"/>
</dbReference>
<evidence type="ECO:0000313" key="4">
    <source>
        <dbReference type="Proteomes" id="UP001278500"/>
    </source>
</evidence>